<comment type="caution">
    <text evidence="4">The sequence shown here is derived from an EMBL/GenBank/DDBJ whole genome shotgun (WGS) entry which is preliminary data.</text>
</comment>
<dbReference type="RefSeq" id="WP_133350340.1">
    <property type="nucleotide sequence ID" value="NZ_SMZQ01000008.1"/>
</dbReference>
<dbReference type="InterPro" id="IPR001296">
    <property type="entry name" value="Glyco_trans_1"/>
</dbReference>
<dbReference type="PANTHER" id="PTHR12526">
    <property type="entry name" value="GLYCOSYLTRANSFERASE"/>
    <property type="match status" value="1"/>
</dbReference>
<accession>A0A4R5XXL9</accession>
<dbReference type="OrthoDB" id="9802525at2"/>
<evidence type="ECO:0000313" key="5">
    <source>
        <dbReference type="Proteomes" id="UP000294621"/>
    </source>
</evidence>
<dbReference type="PANTHER" id="PTHR12526:SF590">
    <property type="entry name" value="ALPHA-MALTOSE-1-PHOSPHATE SYNTHASE"/>
    <property type="match status" value="1"/>
</dbReference>
<dbReference type="Proteomes" id="UP000294621">
    <property type="component" value="Unassembled WGS sequence"/>
</dbReference>
<evidence type="ECO:0000256" key="2">
    <source>
        <dbReference type="SAM" id="Phobius"/>
    </source>
</evidence>
<protein>
    <submittedName>
        <fullName evidence="4">Glycosyltransferase</fullName>
    </submittedName>
</protein>
<dbReference type="EMBL" id="SMZQ01000008">
    <property type="protein sequence ID" value="TDL35826.1"/>
    <property type="molecule type" value="Genomic_DNA"/>
</dbReference>
<keyword evidence="2" id="KW-0472">Membrane</keyword>
<reference evidence="4 5" key="1">
    <citation type="submission" date="2019-03" db="EMBL/GenBank/DDBJ databases">
        <title>Genome Sequencing and Assembly of Various Microbes Isolated from Partially Reclaimed Soil and Acid Mine Drainage (AMD) Site.</title>
        <authorList>
            <person name="Steinbock B."/>
            <person name="Bechtold R."/>
            <person name="Sevigny J.L."/>
            <person name="Thomas D."/>
            <person name="Cuthill L.R."/>
            <person name="Aveiro Johannsen E.J."/>
            <person name="Thomas K."/>
            <person name="Ghosh A."/>
        </authorList>
    </citation>
    <scope>NUCLEOTIDE SEQUENCE [LARGE SCALE GENOMIC DNA]</scope>
    <source>
        <strain evidence="4 5">S-A1</strain>
    </source>
</reference>
<sequence>MKSEKLRVLVVPNSIFFPPYLDDLSPLEASGVIPRCWIHDVDAEIAYLDQRLQTNPSRIRRRLYKRLPIWVVQVLEAYRAGRNYDVVFLWSVANVALVLALLLKVTFRRMTIVALFTRVSEPKKARLLRLVHGKIAKIILPPASQREIAISKIGVPADKLVSLPWTTDTHFWRDRSLVSERNMICAAGGEMRDYRTLVKALEGLEIPCHIAGVLDASRQDWWNAAADESDDPADIPANITVGTMPPPKLRELYAKSRLVVVPLQPTNSDNGITCMNEAWAMGRPVIVSDVQGQCGAFIDGKEGLWVPVGNVEAMRSAIISLWNDPNRADEMGAAGRRLVERSKDNIVFSEGISRVIAEAAERS</sequence>
<name>A0A4R5XXL9_9MICC</name>
<proteinExistence type="predicted"/>
<feature type="transmembrane region" description="Helical" evidence="2">
    <location>
        <begin position="87"/>
        <end position="107"/>
    </location>
</feature>
<organism evidence="4 5">
    <name type="scientific">Arthrobacter nitrophenolicus</name>
    <dbReference type="NCBI Taxonomy" id="683150"/>
    <lineage>
        <taxon>Bacteria</taxon>
        <taxon>Bacillati</taxon>
        <taxon>Actinomycetota</taxon>
        <taxon>Actinomycetes</taxon>
        <taxon>Micrococcales</taxon>
        <taxon>Micrococcaceae</taxon>
        <taxon>Arthrobacter</taxon>
    </lineage>
</organism>
<dbReference type="AlphaFoldDB" id="A0A4R5XXL9"/>
<keyword evidence="1 4" id="KW-0808">Transferase</keyword>
<dbReference type="CDD" id="cd03801">
    <property type="entry name" value="GT4_PimA-like"/>
    <property type="match status" value="1"/>
</dbReference>
<gene>
    <name evidence="4" type="ORF">E2R57_14875</name>
</gene>
<evidence type="ECO:0000313" key="4">
    <source>
        <dbReference type="EMBL" id="TDL35826.1"/>
    </source>
</evidence>
<dbReference type="Gene3D" id="3.40.50.2000">
    <property type="entry name" value="Glycogen Phosphorylase B"/>
    <property type="match status" value="2"/>
</dbReference>
<keyword evidence="2" id="KW-1133">Transmembrane helix</keyword>
<evidence type="ECO:0000256" key="1">
    <source>
        <dbReference type="ARBA" id="ARBA00022679"/>
    </source>
</evidence>
<dbReference type="Pfam" id="PF00534">
    <property type="entry name" value="Glycos_transf_1"/>
    <property type="match status" value="1"/>
</dbReference>
<keyword evidence="2" id="KW-0812">Transmembrane</keyword>
<feature type="domain" description="Glycosyl transferase family 1" evidence="3">
    <location>
        <begin position="233"/>
        <end position="337"/>
    </location>
</feature>
<dbReference type="SUPFAM" id="SSF53756">
    <property type="entry name" value="UDP-Glycosyltransferase/glycogen phosphorylase"/>
    <property type="match status" value="1"/>
</dbReference>
<dbReference type="GO" id="GO:0016757">
    <property type="term" value="F:glycosyltransferase activity"/>
    <property type="evidence" value="ECO:0007669"/>
    <property type="project" value="InterPro"/>
</dbReference>
<evidence type="ECO:0000259" key="3">
    <source>
        <dbReference type="Pfam" id="PF00534"/>
    </source>
</evidence>